<dbReference type="HOGENOM" id="CLU_523164_0_0_1"/>
<accession>A0A0E0J163</accession>
<organism evidence="1">
    <name type="scientific">Oryza nivara</name>
    <name type="common">Indian wild rice</name>
    <name type="synonym">Oryza sativa f. spontanea</name>
    <dbReference type="NCBI Taxonomy" id="4536"/>
    <lineage>
        <taxon>Eukaryota</taxon>
        <taxon>Viridiplantae</taxon>
        <taxon>Streptophyta</taxon>
        <taxon>Embryophyta</taxon>
        <taxon>Tracheophyta</taxon>
        <taxon>Spermatophyta</taxon>
        <taxon>Magnoliopsida</taxon>
        <taxon>Liliopsida</taxon>
        <taxon>Poales</taxon>
        <taxon>Poaceae</taxon>
        <taxon>BOP clade</taxon>
        <taxon>Oryzoideae</taxon>
        <taxon>Oryzeae</taxon>
        <taxon>Oryzinae</taxon>
        <taxon>Oryza</taxon>
    </lineage>
</organism>
<dbReference type="AlphaFoldDB" id="A0A0E0J163"/>
<dbReference type="PANTHER" id="PTHR34835:SF57">
    <property type="entry name" value="OS02G0622900 PROTEIN"/>
    <property type="match status" value="1"/>
</dbReference>
<proteinExistence type="predicted"/>
<evidence type="ECO:0008006" key="3">
    <source>
        <dbReference type="Google" id="ProtNLM"/>
    </source>
</evidence>
<protein>
    <recommendedName>
        <fullName evidence="3">Aminotransferase-like plant mobile domain-containing protein</fullName>
    </recommendedName>
</protein>
<dbReference type="Gramene" id="ONIVA11G10880.1">
    <property type="protein sequence ID" value="ONIVA11G10880.1"/>
    <property type="gene ID" value="ONIVA11G10880"/>
</dbReference>
<sequence length="507" mass="56453">MDPLSTACVPEAEVIDLESAECRSGATMAKSMGHSSGFHPKQQRLFHSGLHTGPCYEEVYTAFLHREALKVSGTRGSLNKTVARVVNRQFGAWLLSKVDPKSCAIVKDVNQELPFGSNDVNAVFGLPCSGQPIIPCSQDELDGKKQILCEIFEIPNFSHLKISLLKRILKKQYGYPMTIDEKRVFMAAFVLYVTTKLLAPQSCANFISPRYIMAVSDVDNIKQYNWSQFVVDEVKKAAESMPTCFPNKAQLSINGCIIFLMVKYLRNLQFRKVGITCVKTCHISQFEDDQIARMIQQDVVSKHNPGFPFPRYGKLQLMKEPRENNPHVPELSPLNLCSGSKIPSRAIDGGKNLIKFLVSHFSSLDVHRSVGSQAYEELKSSVQDGFDRIDEILPTISDFVDISTMQTAIHASNLFKRAFKTSITAAVKIAIRAAVTKVIDTIEDIQGPLHPWGDTTAMGYHTPTNYSTHATKDANSFRQVLAAVFQTQKHPIGLSKDSATLQEIFDD</sequence>
<dbReference type="STRING" id="4536.A0A0E0J163"/>
<reference evidence="1" key="2">
    <citation type="submission" date="2018-04" db="EMBL/GenBank/DDBJ databases">
        <title>OnivRS2 (Oryza nivara Reference Sequence Version 2).</title>
        <authorList>
            <person name="Zhang J."/>
            <person name="Kudrna D."/>
            <person name="Lee S."/>
            <person name="Talag J."/>
            <person name="Rajasekar S."/>
            <person name="Welchert J."/>
            <person name="Hsing Y.-I."/>
            <person name="Wing R.A."/>
        </authorList>
    </citation>
    <scope>NUCLEOTIDE SEQUENCE [LARGE SCALE GENOMIC DNA]</scope>
    <source>
        <strain evidence="1">SL10</strain>
    </source>
</reference>
<dbReference type="Proteomes" id="UP000006591">
    <property type="component" value="Chromosome 11"/>
</dbReference>
<dbReference type="EnsemblPlants" id="ONIVA11G10880.1">
    <property type="protein sequence ID" value="ONIVA11G10880.1"/>
    <property type="gene ID" value="ONIVA11G10880"/>
</dbReference>
<name>A0A0E0J163_ORYNI</name>
<evidence type="ECO:0000313" key="2">
    <source>
        <dbReference type="Proteomes" id="UP000006591"/>
    </source>
</evidence>
<dbReference type="PANTHER" id="PTHR34835">
    <property type="entry name" value="OS07G0283600 PROTEIN-RELATED"/>
    <property type="match status" value="1"/>
</dbReference>
<evidence type="ECO:0000313" key="1">
    <source>
        <dbReference type="EnsemblPlants" id="ONIVA11G10880.1"/>
    </source>
</evidence>
<dbReference type="eggNOG" id="ENOG502S5VQ">
    <property type="taxonomic scope" value="Eukaryota"/>
</dbReference>
<reference evidence="1" key="1">
    <citation type="submission" date="2015-04" db="UniProtKB">
        <authorList>
            <consortium name="EnsemblPlants"/>
        </authorList>
    </citation>
    <scope>IDENTIFICATION</scope>
    <source>
        <strain evidence="1">SL10</strain>
    </source>
</reference>
<keyword evidence="2" id="KW-1185">Reference proteome</keyword>
<dbReference type="OMA" id="KTCHISQ"/>